<organism evidence="1 2">
    <name type="scientific">Chlorobium luteolum (strain DSM 273 / BCRC 81028 / 2530)</name>
    <name type="common">Pelodictyon luteolum</name>
    <dbReference type="NCBI Taxonomy" id="319225"/>
    <lineage>
        <taxon>Bacteria</taxon>
        <taxon>Pseudomonadati</taxon>
        <taxon>Chlorobiota</taxon>
        <taxon>Chlorobiia</taxon>
        <taxon>Chlorobiales</taxon>
        <taxon>Chlorobiaceae</taxon>
        <taxon>Chlorobium/Pelodictyon group</taxon>
        <taxon>Pelodictyon</taxon>
    </lineage>
</organism>
<protein>
    <submittedName>
        <fullName evidence="1">Uncharacterized protein</fullName>
    </submittedName>
</protein>
<reference evidence="2" key="1">
    <citation type="submission" date="2005-08" db="EMBL/GenBank/DDBJ databases">
        <title>Complete sequence of Pelodictyon luteolum DSM 273.</title>
        <authorList>
            <consortium name="US DOE Joint Genome Institute"/>
            <person name="Copeland A."/>
            <person name="Lucas S."/>
            <person name="Lapidus A."/>
            <person name="Barry K."/>
            <person name="Detter J.C."/>
            <person name="Glavina T."/>
            <person name="Hammon N."/>
            <person name="Israni S."/>
            <person name="Pitluck S."/>
            <person name="Bryant D."/>
            <person name="Schmutz J."/>
            <person name="Larimer F."/>
            <person name="Land M."/>
            <person name="Kyrpides N."/>
            <person name="Ivanova N."/>
            <person name="Richardson P."/>
        </authorList>
    </citation>
    <scope>NUCLEOTIDE SEQUENCE [LARGE SCALE GENOMIC DNA]</scope>
    <source>
        <strain evidence="2">DSM 273 / BCRC 81028 / 2530</strain>
    </source>
</reference>
<proteinExistence type="predicted"/>
<accession>Q3B1U6</accession>
<dbReference type="HOGENOM" id="CLU_1271300_0_0_10"/>
<sequence>MPPFLITVEYTDDIGDTQKVLRPTPNTIEAPVTFLSALSPFATAYFRQQFSTPYSSSRHEESLRLPLQLRLMWFSKELAVATMHSLKKIWWYYQWNRSAVFSMRPFRLFSPSLFSCASIPDNMNPQKHITPSSIIHHFYFTSKKTAPASHRRPSYTQPSALVSTRWRNLTKPAPAQGFIFRHIPTKTTIFEGPQAVGSTPAPLDCHEATAETLRNPT</sequence>
<gene>
    <name evidence="1" type="ordered locus">Plut_1832</name>
</gene>
<dbReference type="KEGG" id="plt:Plut_1832"/>
<dbReference type="Proteomes" id="UP000002709">
    <property type="component" value="Chromosome"/>
</dbReference>
<dbReference type="EMBL" id="CP000096">
    <property type="protein sequence ID" value="ABB24685.1"/>
    <property type="molecule type" value="Genomic_DNA"/>
</dbReference>
<evidence type="ECO:0000313" key="1">
    <source>
        <dbReference type="EMBL" id="ABB24685.1"/>
    </source>
</evidence>
<dbReference type="STRING" id="319225.Plut_1832"/>
<evidence type="ECO:0000313" key="2">
    <source>
        <dbReference type="Proteomes" id="UP000002709"/>
    </source>
</evidence>
<dbReference type="AlphaFoldDB" id="Q3B1U6"/>
<name>Q3B1U6_CHLL3</name>
<keyword evidence="2" id="KW-1185">Reference proteome</keyword>